<reference evidence="3 4" key="3">
    <citation type="journal article" date="2020" name="BMC Genomics">
        <title>Intraspecific diversification of the crop wild relative Brassica cretica Lam. using demographic model selection.</title>
        <authorList>
            <person name="Kioukis A."/>
            <person name="Michalopoulou V.A."/>
            <person name="Briers L."/>
            <person name="Pirintsos S."/>
            <person name="Studholme D.J."/>
            <person name="Pavlidis P."/>
            <person name="Sarris P.F."/>
        </authorList>
    </citation>
    <scope>NUCLEOTIDE SEQUENCE [LARGE SCALE GENOMIC DNA]</scope>
    <source>
        <strain evidence="4">cv. PFS-1207/04</strain>
        <strain evidence="3">PFS-1207/04</strain>
    </source>
</reference>
<organism evidence="2">
    <name type="scientific">Brassica cretica</name>
    <name type="common">Mustard</name>
    <dbReference type="NCBI Taxonomy" id="69181"/>
    <lineage>
        <taxon>Eukaryota</taxon>
        <taxon>Viridiplantae</taxon>
        <taxon>Streptophyta</taxon>
        <taxon>Embryophyta</taxon>
        <taxon>Tracheophyta</taxon>
        <taxon>Spermatophyta</taxon>
        <taxon>Magnoliopsida</taxon>
        <taxon>eudicotyledons</taxon>
        <taxon>Gunneridae</taxon>
        <taxon>Pentapetalae</taxon>
        <taxon>rosids</taxon>
        <taxon>malvids</taxon>
        <taxon>Brassicales</taxon>
        <taxon>Brassicaceae</taxon>
        <taxon>Brassiceae</taxon>
        <taxon>Brassica</taxon>
    </lineage>
</organism>
<dbReference type="EMBL" id="QGKV02000759">
    <property type="protein sequence ID" value="KAF3565792.1"/>
    <property type="molecule type" value="Genomic_DNA"/>
</dbReference>
<gene>
    <name evidence="3" type="ORF">DY000_02012050</name>
    <name evidence="2" type="ORF">F2Q70_00001032</name>
</gene>
<dbReference type="Proteomes" id="UP000266723">
    <property type="component" value="Unassembled WGS sequence"/>
</dbReference>
<protein>
    <submittedName>
        <fullName evidence="2">Uncharacterized protein</fullName>
    </submittedName>
</protein>
<reference evidence="2" key="1">
    <citation type="submission" date="2019-12" db="EMBL/GenBank/DDBJ databases">
        <title>Genome sequencing and annotation of Brassica cretica.</title>
        <authorList>
            <person name="Studholme D.J."/>
            <person name="Sarris P.F."/>
        </authorList>
    </citation>
    <scope>NUCLEOTIDE SEQUENCE</scope>
    <source>
        <strain evidence="2">PFS-102/07</strain>
        <tissue evidence="2">Leaf</tissue>
    </source>
</reference>
<evidence type="ECO:0000256" key="1">
    <source>
        <dbReference type="SAM" id="MobiDB-lite"/>
    </source>
</evidence>
<dbReference type="EMBL" id="QGKY02001015">
    <property type="protein sequence ID" value="KAF2572906.1"/>
    <property type="molecule type" value="Genomic_DNA"/>
</dbReference>
<reference evidence="3" key="2">
    <citation type="submission" date="2019-12" db="EMBL/GenBank/DDBJ databases">
        <authorList>
            <person name="Studholme D.J."/>
            <person name="Sarris P."/>
        </authorList>
    </citation>
    <scope>NUCLEOTIDE SEQUENCE</scope>
    <source>
        <strain evidence="3">PFS-1207/04</strain>
        <tissue evidence="3">Leaf</tissue>
    </source>
</reference>
<feature type="compositionally biased region" description="Basic and acidic residues" evidence="1">
    <location>
        <begin position="68"/>
        <end position="84"/>
    </location>
</feature>
<evidence type="ECO:0000313" key="2">
    <source>
        <dbReference type="EMBL" id="KAF2572906.1"/>
    </source>
</evidence>
<feature type="region of interest" description="Disordered" evidence="1">
    <location>
        <begin position="55"/>
        <end position="84"/>
    </location>
</feature>
<proteinExistence type="predicted"/>
<keyword evidence="4" id="KW-1185">Reference proteome</keyword>
<name>A0A3N6PRX7_BRACR</name>
<evidence type="ECO:0000313" key="3">
    <source>
        <dbReference type="EMBL" id="KAF3565792.1"/>
    </source>
</evidence>
<evidence type="ECO:0000313" key="4">
    <source>
        <dbReference type="Proteomes" id="UP000266723"/>
    </source>
</evidence>
<sequence length="84" mass="9527">MRKKKNYSTCHCQNQGETMRAIANEITTIVNGSMLKTTKAFESHASLINLEPAFSSSTLVKPNNKKRGREEERQRGKEDRDGLD</sequence>
<accession>A0A3N6PRX7</accession>
<comment type="caution">
    <text evidence="2">The sequence shown here is derived from an EMBL/GenBank/DDBJ whole genome shotgun (WGS) entry which is preliminary data.</text>
</comment>
<dbReference type="AlphaFoldDB" id="A0A3N6PRX7"/>